<evidence type="ECO:0000313" key="2">
    <source>
        <dbReference type="EMBL" id="CAG9183547.1"/>
    </source>
</evidence>
<gene>
    <name evidence="2" type="ORF">LMG23994_05163</name>
</gene>
<dbReference type="RefSeq" id="WP_224007676.1">
    <property type="nucleotide sequence ID" value="NZ_CAJZAF010000035.1"/>
</dbReference>
<proteinExistence type="predicted"/>
<sequence length="438" mass="46635">MMKPLLISVLALAASGAAVAADTDPLDFDYQVVARAGERPALIFNDGQSTYIQPRAGQLVSADGAQQNGPYWVIDGVPDVVRYSVNGRSVVARWKRANGFTSEPANPVGDLPGSLAGFSGRIALIGQHRDLALVRAGRSAMPLAAMVKSLAPAGWSGSAQKDIALTEDVSLQSAAGENWLQALGRVLELRNLYAEVDFERRHVALRATAPKAFAVDSRRRADAPVASLLVAAPAPVATEVMPTFVLASATASPATSPATPSAAAPAPTAGAAAEPSTLATAFDANAIRDTKVGRIEIRFDQKPGELLFQDAAGKRLSTEWRDSDKTLSLATVDRFTVRGDGKAVEVARVPGIHYLFAQQNEAGLSRVFERDGATYLSFDKSMGSISVFDESRRGSGEHKDRYYKFNGISAHLTVVADGNVVQVDRVPEVRFYERAVTQ</sequence>
<evidence type="ECO:0000313" key="3">
    <source>
        <dbReference type="Proteomes" id="UP000701702"/>
    </source>
</evidence>
<organism evidence="2 3">
    <name type="scientific">Cupriavidus pinatubonensis</name>
    <dbReference type="NCBI Taxonomy" id="248026"/>
    <lineage>
        <taxon>Bacteria</taxon>
        <taxon>Pseudomonadati</taxon>
        <taxon>Pseudomonadota</taxon>
        <taxon>Betaproteobacteria</taxon>
        <taxon>Burkholderiales</taxon>
        <taxon>Burkholderiaceae</taxon>
        <taxon>Cupriavidus</taxon>
    </lineage>
</organism>
<feature type="signal peptide" evidence="1">
    <location>
        <begin position="1"/>
        <end position="20"/>
    </location>
</feature>
<accession>A0ABM8XT77</accession>
<evidence type="ECO:0008006" key="4">
    <source>
        <dbReference type="Google" id="ProtNLM"/>
    </source>
</evidence>
<keyword evidence="1" id="KW-0732">Signal</keyword>
<reference evidence="2 3" key="1">
    <citation type="submission" date="2021-08" db="EMBL/GenBank/DDBJ databases">
        <authorList>
            <person name="Peeters C."/>
        </authorList>
    </citation>
    <scope>NUCLEOTIDE SEQUENCE [LARGE SCALE GENOMIC DNA]</scope>
    <source>
        <strain evidence="2 3">LMG 23994</strain>
    </source>
</reference>
<dbReference type="Proteomes" id="UP000701702">
    <property type="component" value="Unassembled WGS sequence"/>
</dbReference>
<dbReference type="EMBL" id="CAJZAF010000035">
    <property type="protein sequence ID" value="CAG9183547.1"/>
    <property type="molecule type" value="Genomic_DNA"/>
</dbReference>
<protein>
    <recommendedName>
        <fullName evidence="4">Pilus assembly protein PilL</fullName>
    </recommendedName>
</protein>
<keyword evidence="3" id="KW-1185">Reference proteome</keyword>
<evidence type="ECO:0000256" key="1">
    <source>
        <dbReference type="SAM" id="SignalP"/>
    </source>
</evidence>
<comment type="caution">
    <text evidence="2">The sequence shown here is derived from an EMBL/GenBank/DDBJ whole genome shotgun (WGS) entry which is preliminary data.</text>
</comment>
<name>A0ABM8XT77_9BURK</name>
<feature type="chain" id="PRO_5045079957" description="Pilus assembly protein PilL" evidence="1">
    <location>
        <begin position="21"/>
        <end position="438"/>
    </location>
</feature>